<dbReference type="EMBL" id="KF901145">
    <property type="protein sequence ID" value="AIF19704.1"/>
    <property type="molecule type" value="Genomic_DNA"/>
</dbReference>
<organism evidence="1">
    <name type="scientific">uncultured marine group II/III euryarchaeote KM3_87_F04</name>
    <dbReference type="NCBI Taxonomy" id="1456532"/>
    <lineage>
        <taxon>Archaea</taxon>
        <taxon>Methanobacteriati</taxon>
        <taxon>Methanobacteriota</taxon>
        <taxon>environmental samples</taxon>
    </lineage>
</organism>
<sequence length="122" mass="12883">MLILRESLRSRQSSESSASSSILAPMSATSAIIVSAAAEFPDFLASAIPLAASFLAFRSWSASYLALRHCSSRLMTSSIASCGRPRLSWSALMSSACSLKMLMSSIATSPQGWSATLQSIGR</sequence>
<protein>
    <submittedName>
        <fullName evidence="1">Uncharacterized protein</fullName>
    </submittedName>
</protein>
<reference evidence="1" key="1">
    <citation type="journal article" date="2014" name="Genome Biol. Evol.">
        <title>Pangenome evidence for extensive interdomain horizontal transfer affecting lineage core and shell genes in uncultured planktonic thaumarchaeota and euryarchaeota.</title>
        <authorList>
            <person name="Deschamps P."/>
            <person name="Zivanovic Y."/>
            <person name="Moreira D."/>
            <person name="Rodriguez-Valera F."/>
            <person name="Lopez-Garcia P."/>
        </authorList>
    </citation>
    <scope>NUCLEOTIDE SEQUENCE</scope>
</reference>
<evidence type="ECO:0000313" key="1">
    <source>
        <dbReference type="EMBL" id="AIF19704.1"/>
    </source>
</evidence>
<name>A0A075HVF2_9EURY</name>
<accession>A0A075HVF2</accession>
<dbReference type="AlphaFoldDB" id="A0A075HVF2"/>
<proteinExistence type="predicted"/>